<comment type="caution">
    <text evidence="1">The sequence shown here is derived from an EMBL/GenBank/DDBJ whole genome shotgun (WGS) entry which is preliminary data.</text>
</comment>
<evidence type="ECO:0000313" key="2">
    <source>
        <dbReference type="Proteomes" id="UP000194945"/>
    </source>
</evidence>
<organism evidence="1 2">
    <name type="scientific">Bacillus wiedmannii</name>
    <dbReference type="NCBI Taxonomy" id="1890302"/>
    <lineage>
        <taxon>Bacteria</taxon>
        <taxon>Bacillati</taxon>
        <taxon>Bacillota</taxon>
        <taxon>Bacilli</taxon>
        <taxon>Bacillales</taxon>
        <taxon>Bacillaceae</taxon>
        <taxon>Bacillus</taxon>
        <taxon>Bacillus cereus group</taxon>
    </lineage>
</organism>
<accession>A0A242Z366</accession>
<dbReference type="Proteomes" id="UP000194945">
    <property type="component" value="Unassembled WGS sequence"/>
</dbReference>
<sequence>MALRKTEVFDKEDFQRRFEGQGIEWILNLNKMSQGINDLLKLSEDDRWLLYRTFDMDINFAASIDSEDFQFQYPLLPAHVKIVAKPFLEALYDDILGGTTGIRMNSISKNYLKREHIRKGFFDINRKKCGHINITCPACLGEISPTYEDAYADLDHYLTKSVYPVLSLSSDNLIPICKTCNQTTVKGSINPLQNYQMKGGLLNIFIPYHRVGIDFIEIEIKSEEPDEKVKLREKSEQEAQIDRINNFQRLYKLNERWTGKVNSSISEVIAKTVLYSVLVETNNSHELITEELVRKELMKIYRTSMSMYKTVPDMFLQAEYVRVIMNEPAKFKGFFKYISDLALMDCG</sequence>
<name>A0A242Z366_9BACI</name>
<proteinExistence type="predicted"/>
<dbReference type="RefSeq" id="WP_088093233.1">
    <property type="nucleotide sequence ID" value="NZ_NFDE01000059.1"/>
</dbReference>
<dbReference type="AlphaFoldDB" id="A0A242Z366"/>
<gene>
    <name evidence="1" type="ORF">BK730_21850</name>
</gene>
<dbReference type="EMBL" id="NFDE01000059">
    <property type="protein sequence ID" value="OTX86027.1"/>
    <property type="molecule type" value="Genomic_DNA"/>
</dbReference>
<evidence type="ECO:0000313" key="1">
    <source>
        <dbReference type="EMBL" id="OTX86027.1"/>
    </source>
</evidence>
<protein>
    <recommendedName>
        <fullName evidence="3">HNH endonuclease</fullName>
    </recommendedName>
</protein>
<reference evidence="1 2" key="1">
    <citation type="submission" date="2016-10" db="EMBL/GenBank/DDBJ databases">
        <title>Comparative genomics of Bacillus thuringiensis reveals a path to pathogens against multiple invertebrate hosts.</title>
        <authorList>
            <person name="Zheng J."/>
            <person name="Gao Q."/>
            <person name="Liu H."/>
            <person name="Peng D."/>
            <person name="Ruan L."/>
            <person name="Sun M."/>
        </authorList>
    </citation>
    <scope>NUCLEOTIDE SEQUENCE [LARGE SCALE GENOMIC DNA]</scope>
    <source>
        <strain evidence="1">BGSC 4BK1</strain>
    </source>
</reference>
<evidence type="ECO:0008006" key="3">
    <source>
        <dbReference type="Google" id="ProtNLM"/>
    </source>
</evidence>